<dbReference type="InterPro" id="IPR003159">
    <property type="entry name" value="Lyase_8_central_dom"/>
</dbReference>
<dbReference type="InterPro" id="IPR014718">
    <property type="entry name" value="GH-type_carb-bd"/>
</dbReference>
<dbReference type="PIRSF" id="PIRSF034515">
    <property type="entry name" value="Chondroitinase"/>
    <property type="match status" value="1"/>
</dbReference>
<keyword evidence="6" id="KW-0732">Signal</keyword>
<dbReference type="InterPro" id="IPR015177">
    <property type="entry name" value="Lyase_catalyt"/>
</dbReference>
<dbReference type="InterPro" id="IPR008979">
    <property type="entry name" value="Galactose-bd-like_sf"/>
</dbReference>
<feature type="chain" id="PRO_5015575912" description="Chondroitin sulfate ABC lyase" evidence="6">
    <location>
        <begin position="25"/>
        <end position="1015"/>
    </location>
</feature>
<dbReference type="GO" id="GO:0006027">
    <property type="term" value="P:glycosaminoglycan catabolic process"/>
    <property type="evidence" value="ECO:0007669"/>
    <property type="project" value="InterPro"/>
</dbReference>
<dbReference type="Gene3D" id="2.60.220.10">
    <property type="entry name" value="Polysaccharide lyase family 8-like, C-terminal"/>
    <property type="match status" value="1"/>
</dbReference>
<dbReference type="SUPFAM" id="SSF74650">
    <property type="entry name" value="Galactose mutarotase-like"/>
    <property type="match status" value="1"/>
</dbReference>
<reference evidence="10 11" key="1">
    <citation type="submission" date="2018-05" db="EMBL/GenBank/DDBJ databases">
        <title>Genomic Encyclopedia of Type Strains, Phase IV (KMG-IV): sequencing the most valuable type-strain genomes for metagenomic binning, comparative biology and taxonomic classification.</title>
        <authorList>
            <person name="Goeker M."/>
        </authorList>
    </citation>
    <scope>NUCLEOTIDE SEQUENCE [LARGE SCALE GENOMIC DNA]</scope>
    <source>
        <strain evidence="10 11">DSM 22999</strain>
    </source>
</reference>
<keyword evidence="11" id="KW-1185">Reference proteome</keyword>
<dbReference type="PANTHER" id="PTHR37322:SF3">
    <property type="entry name" value="CHONDROITIN SULFATE ABC EXOLYASE"/>
    <property type="match status" value="1"/>
</dbReference>
<dbReference type="GO" id="GO:0005975">
    <property type="term" value="P:carbohydrate metabolic process"/>
    <property type="evidence" value="ECO:0007669"/>
    <property type="project" value="InterPro"/>
</dbReference>
<feature type="binding site" evidence="5">
    <location>
        <position position="208"/>
    </location>
    <ligand>
        <name>Ca(2+)</name>
        <dbReference type="ChEBI" id="CHEBI:29108"/>
    </ligand>
</feature>
<dbReference type="Proteomes" id="UP000245909">
    <property type="component" value="Unassembled WGS sequence"/>
</dbReference>
<evidence type="ECO:0000256" key="2">
    <source>
        <dbReference type="ARBA" id="ARBA00023239"/>
    </source>
</evidence>
<protein>
    <recommendedName>
        <fullName evidence="3">Chondroitin sulfate ABC lyase</fullName>
    </recommendedName>
    <alternativeName>
        <fullName evidence="3">Chondroitin ABC eliminase</fullName>
    </alternativeName>
    <alternativeName>
        <fullName evidence="3">Chondroitin ABC lyase</fullName>
    </alternativeName>
    <alternativeName>
        <fullName evidence="3">Chondroitinase ABC</fullName>
    </alternativeName>
</protein>
<evidence type="ECO:0000256" key="3">
    <source>
        <dbReference type="PIRNR" id="PIRNR034515"/>
    </source>
</evidence>
<dbReference type="GO" id="GO:0046872">
    <property type="term" value="F:metal ion binding"/>
    <property type="evidence" value="ECO:0007669"/>
    <property type="project" value="UniProtKB-KW"/>
</dbReference>
<dbReference type="Pfam" id="PF09092">
    <property type="entry name" value="Lyase_N"/>
    <property type="match status" value="1"/>
</dbReference>
<gene>
    <name evidence="10" type="ORF">C8D76_103167</name>
</gene>
<feature type="active site" description="Proton acceptor" evidence="4">
    <location>
        <position position="386"/>
    </location>
</feature>
<name>A0A2U0TAF1_9PAST</name>
<dbReference type="GO" id="GO:0005576">
    <property type="term" value="C:extracellular region"/>
    <property type="evidence" value="ECO:0007669"/>
    <property type="project" value="InterPro"/>
</dbReference>
<dbReference type="OrthoDB" id="6394136at2"/>
<evidence type="ECO:0000313" key="10">
    <source>
        <dbReference type="EMBL" id="PVX40592.1"/>
    </source>
</evidence>
<comment type="function">
    <text evidence="3">Broad-specificity glycosaminoglycan lyase.</text>
</comment>
<evidence type="ECO:0000256" key="1">
    <source>
        <dbReference type="ARBA" id="ARBA00006699"/>
    </source>
</evidence>
<dbReference type="Pfam" id="PF09093">
    <property type="entry name" value="Lyase_catalyt"/>
    <property type="match status" value="1"/>
</dbReference>
<evidence type="ECO:0000259" key="7">
    <source>
        <dbReference type="Pfam" id="PF02278"/>
    </source>
</evidence>
<dbReference type="InterPro" id="IPR024200">
    <property type="entry name" value="Chondroitinase_ABC_I"/>
</dbReference>
<dbReference type="SUPFAM" id="SSF49863">
    <property type="entry name" value="Hyaluronate lyase-like, C-terminal domain"/>
    <property type="match status" value="1"/>
</dbReference>
<evidence type="ECO:0000259" key="9">
    <source>
        <dbReference type="Pfam" id="PF09093"/>
    </source>
</evidence>
<organism evidence="10 11">
    <name type="scientific">Alitibacter langaaensis DSM 22999</name>
    <dbReference type="NCBI Taxonomy" id="1122935"/>
    <lineage>
        <taxon>Bacteria</taxon>
        <taxon>Pseudomonadati</taxon>
        <taxon>Pseudomonadota</taxon>
        <taxon>Gammaproteobacteria</taxon>
        <taxon>Pasteurellales</taxon>
        <taxon>Pasteurellaceae</taxon>
        <taxon>Alitibacter</taxon>
    </lineage>
</organism>
<feature type="domain" description="Lyase catalytic" evidence="9">
    <location>
        <begin position="243"/>
        <end position="598"/>
    </location>
</feature>
<dbReference type="SUPFAM" id="SSF48230">
    <property type="entry name" value="Chondroitin AC/alginate lyase"/>
    <property type="match status" value="1"/>
</dbReference>
<dbReference type="InterPro" id="IPR011013">
    <property type="entry name" value="Gal_mutarotase_sf_dom"/>
</dbReference>
<feature type="domain" description="Lyase N-terminal" evidence="8">
    <location>
        <begin position="39"/>
        <end position="227"/>
    </location>
</feature>
<feature type="active site" description="Proton donor" evidence="4">
    <location>
        <position position="505"/>
    </location>
</feature>
<keyword evidence="2 3" id="KW-0456">Lyase</keyword>
<dbReference type="Gene3D" id="2.70.98.10">
    <property type="match status" value="1"/>
</dbReference>
<evidence type="ECO:0000256" key="6">
    <source>
        <dbReference type="SAM" id="SignalP"/>
    </source>
</evidence>
<accession>A0A2U0TAF1</accession>
<keyword evidence="3" id="KW-0119">Carbohydrate metabolism</keyword>
<dbReference type="GO" id="GO:0030246">
    <property type="term" value="F:carbohydrate binding"/>
    <property type="evidence" value="ECO:0007669"/>
    <property type="project" value="InterPro"/>
</dbReference>
<proteinExistence type="inferred from homology"/>
<keyword evidence="5" id="KW-0106">Calcium</keyword>
<comment type="caution">
    <text evidence="10">The sequence shown here is derived from an EMBL/GenBank/DDBJ whole genome shotgun (WGS) entry which is preliminary data.</text>
</comment>
<comment type="similarity">
    <text evidence="1 3">Belongs to the polysaccharide lyase 8 family.</text>
</comment>
<evidence type="ECO:0000259" key="8">
    <source>
        <dbReference type="Pfam" id="PF09092"/>
    </source>
</evidence>
<feature type="signal peptide" evidence="6">
    <location>
        <begin position="1"/>
        <end position="24"/>
    </location>
</feature>
<dbReference type="InterPro" id="IPR011071">
    <property type="entry name" value="Lyase_8-like_C"/>
</dbReference>
<dbReference type="Pfam" id="PF02278">
    <property type="entry name" value="Lyase_8"/>
    <property type="match status" value="1"/>
</dbReference>
<dbReference type="SUPFAM" id="SSF49785">
    <property type="entry name" value="Galactose-binding domain-like"/>
    <property type="match status" value="1"/>
</dbReference>
<dbReference type="AlphaFoldDB" id="A0A2U0TAF1"/>
<dbReference type="InterPro" id="IPR008929">
    <property type="entry name" value="Chondroitin_lyas"/>
</dbReference>
<dbReference type="RefSeq" id="WP_116631453.1">
    <property type="nucleotide sequence ID" value="NZ_QENU01000003.1"/>
</dbReference>
<dbReference type="PANTHER" id="PTHR37322">
    <property type="match status" value="1"/>
</dbReference>
<sequence length="1015" mass="112974">MSFKLKLIAAAISAAALMPQVAFSAEPKKDVNNIMQAKIEPFTSSDALQNIKSYAGSKVSLSDLRSISGKTSLEWDWTAGSSIVFNKQYYIPTDKEASETWGRRATALLSFFIYNETPIDDYLVVDVGQGVTGYNNGDAGFKVKLNFKGWRAIGVSLSNDIEPREKVGIGISDEDGAVPSIRGTIGSNIDSIRFMAPRSVKQGRFFIDHIMLSVDDARYQWADDHVQTRIVEPEIKYHIAKKLPKASPQQLQQDVKLIKQRFTDALLGISEDKMKEVGDISVLEKEFNALNIKKSADGVITGRHILTGKQKDRYQVKFLSAKDKALFDQYVDLSPYAELMYNISKAYVRSTNPAVRQKLANMYLLMTEHLMDQGFEKGSGLITTHHWGYSSRWWYLSAFLMEDVLDKAGLKKPIYDALLWYSREFRESFNMLVKADSSNLDYFNTLSRQHLALLLLENDPQQLVKLVNSYAQYISGAIAQTPPGDNDGFRPDGTTWRHNGHYPGYGFPALPNATQLALLFKGTAFEFDKKAFESLKRVLFAAWVYTNPNTGIGLSGRHPFKTSSIESIKNSYKWLALAAPNGVDEELAAIYLTLANKSAKESAVIFGKEIVPAKLPQGFWSYNGGAFGIHRFGDKMVTLKAFNSNVWSSEIYYAHNRYGRYQSNGSAQILSHKAPDQQGFNEEGWDWNRLPGVTSIHLPLPKLDSPMTHTLMLRGTTPYSGTSALSQQYGMMMFDLGKPNRSGLNNFDDSFRAKKSALTGDDHLIFVGTNINSSDSNKNVETALFQLSDKSSSDAIFNGSKITKGNKQQFKTGDWIIDGDGNGYLITNVESGYITKQNQESAMGETRKKTNGVFSSAWIDHSVQPSNAYYEYMVFLDATPAKMQSLAADVKAGKMPYAFKQEGTTHIIKDHLTNVSGYAFYQSGSITDDIVISSDKPSIVMVKNNGNEINISGVTPNLNIDDGKKPKPINVTVNIKGNWKVTKPNENVKVSSSGNTTRLTFSSYFGIPQEVQLTK</sequence>
<dbReference type="InterPro" id="IPR015176">
    <property type="entry name" value="Lyase_N"/>
</dbReference>
<dbReference type="Gene3D" id="1.50.10.100">
    <property type="entry name" value="Chondroitin AC/alginate lyase"/>
    <property type="match status" value="1"/>
</dbReference>
<feature type="active site" description="Proton acceptor" evidence="4">
    <location>
        <position position="498"/>
    </location>
</feature>
<evidence type="ECO:0000256" key="5">
    <source>
        <dbReference type="PIRSR" id="PIRSR034515-3"/>
    </source>
</evidence>
<keyword evidence="5" id="KW-0479">Metal-binding</keyword>
<feature type="domain" description="Polysaccharide lyase family 8 central" evidence="7">
    <location>
        <begin position="629"/>
        <end position="875"/>
    </location>
</feature>
<evidence type="ECO:0000313" key="11">
    <source>
        <dbReference type="Proteomes" id="UP000245909"/>
    </source>
</evidence>
<dbReference type="InterPro" id="IPR039174">
    <property type="entry name" value="Chondroitin_ABC_lyase"/>
</dbReference>
<dbReference type="Gene3D" id="2.60.120.430">
    <property type="entry name" value="Galactose-binding lectin"/>
    <property type="match status" value="1"/>
</dbReference>
<evidence type="ECO:0000256" key="4">
    <source>
        <dbReference type="PIRSR" id="PIRSR034515-1"/>
    </source>
</evidence>
<dbReference type="EMBL" id="QENU01000003">
    <property type="protein sequence ID" value="PVX40592.1"/>
    <property type="molecule type" value="Genomic_DNA"/>
</dbReference>
<dbReference type="GO" id="GO:0034000">
    <property type="term" value="F:chondroitin-sulfate-ABC endolyase activity"/>
    <property type="evidence" value="ECO:0007669"/>
    <property type="project" value="InterPro"/>
</dbReference>